<dbReference type="GO" id="GO:0005801">
    <property type="term" value="C:cis-Golgi network"/>
    <property type="evidence" value="ECO:0007669"/>
    <property type="project" value="TreeGrafter"/>
</dbReference>
<dbReference type="VEuPathDB" id="AmoebaDB:EHI5A_024770"/>
<dbReference type="InterPro" id="IPR037992">
    <property type="entry name" value="TRAPPC6/Trs33"/>
</dbReference>
<comment type="similarity">
    <text evidence="1">Belongs to the TRAPP small subunits family. BET3 subfamily.</text>
</comment>
<name>A0A5K1VFT2_ENTHI</name>
<protein>
    <submittedName>
        <fullName evidence="2">Transport protein particle component bet3 domain-containing protein</fullName>
    </submittedName>
</protein>
<dbReference type="GO" id="GO:0006888">
    <property type="term" value="P:endoplasmic reticulum to Golgi vesicle-mediated transport"/>
    <property type="evidence" value="ECO:0007669"/>
    <property type="project" value="TreeGrafter"/>
</dbReference>
<evidence type="ECO:0000313" key="3">
    <source>
        <dbReference type="Proteomes" id="UP000078387"/>
    </source>
</evidence>
<dbReference type="InterPro" id="IPR024096">
    <property type="entry name" value="NO_sig/Golgi_transp_ligand-bd"/>
</dbReference>
<evidence type="ECO:0000313" key="2">
    <source>
        <dbReference type="EMBL" id="GAT92965.1"/>
    </source>
</evidence>
<dbReference type="InterPro" id="IPR007194">
    <property type="entry name" value="TRAPP_component"/>
</dbReference>
<proteinExistence type="inferred from homology"/>
<dbReference type="AlphaFoldDB" id="A0A5K1VFT2"/>
<organism evidence="2 3">
    <name type="scientific">Entamoeba histolytica</name>
    <dbReference type="NCBI Taxonomy" id="5759"/>
    <lineage>
        <taxon>Eukaryota</taxon>
        <taxon>Amoebozoa</taxon>
        <taxon>Evosea</taxon>
        <taxon>Archamoebae</taxon>
        <taxon>Mastigamoebida</taxon>
        <taxon>Entamoebidae</taxon>
        <taxon>Entamoeba</taxon>
    </lineage>
</organism>
<dbReference type="OMA" id="YLTEATW"/>
<dbReference type="PANTHER" id="PTHR12817:SF0">
    <property type="entry name" value="GEO08327P1"/>
    <property type="match status" value="1"/>
</dbReference>
<reference evidence="2 3" key="1">
    <citation type="submission" date="2016-05" db="EMBL/GenBank/DDBJ databases">
        <title>First whole genome sequencing of Entamoeba histolytica HM1:IMSS-clone-6.</title>
        <authorList>
            <person name="Mukherjee Avik.K."/>
            <person name="Izumyama S."/>
            <person name="Nakada-Tsukui K."/>
            <person name="Nozaki T."/>
        </authorList>
    </citation>
    <scope>NUCLEOTIDE SEQUENCE [LARGE SCALE GENOMIC DNA]</scope>
    <source>
        <strain evidence="2 3">HM1:IMSS clone 6</strain>
    </source>
</reference>
<dbReference type="VEuPathDB" id="AmoebaDB:KM1_072240"/>
<comment type="caution">
    <text evidence="2">The sequence shown here is derived from an EMBL/GenBank/DDBJ whole genome shotgun (WGS) entry which is preliminary data.</text>
</comment>
<evidence type="ECO:0000256" key="1">
    <source>
        <dbReference type="ARBA" id="ARBA00006218"/>
    </source>
</evidence>
<dbReference type="VEuPathDB" id="AmoebaDB:EHI8A_107060"/>
<dbReference type="VEuPathDB" id="AmoebaDB:EHI_155350"/>
<dbReference type="VEuPathDB" id="AmoebaDB:EHI7A_050390"/>
<sequence length="164" mass="19341">MKNTQIAQSSFEYLLMQVVMNRQKESESIDDSKEKIKRIGYDVGNRLTERFTDFEKPINRIDESIKYLLTAQWCKPFFDNPTLKYVELNKTYIITVLHSDFVSTISSFQIEKYNPIEIKEMYLSYLIGIIHGSLNSRGFKVDIHYPNTKNNFDHSFELTITQCD</sequence>
<dbReference type="FunFam" id="3.30.1380.20:FF:000026">
    <property type="entry name" value="Transport protein particle (Trapp) component, bet3 protein, putative"/>
    <property type="match status" value="1"/>
</dbReference>
<dbReference type="GO" id="GO:0005802">
    <property type="term" value="C:trans-Golgi network"/>
    <property type="evidence" value="ECO:0007669"/>
    <property type="project" value="TreeGrafter"/>
</dbReference>
<gene>
    <name evidence="2" type="ORF">CL6EHI_155350</name>
</gene>
<accession>A0A5K1VFT2</accession>
<dbReference type="SUPFAM" id="SSF111126">
    <property type="entry name" value="Ligand-binding domain in the NO signalling and Golgi transport"/>
    <property type="match status" value="1"/>
</dbReference>
<dbReference type="EMBL" id="BDEQ01000001">
    <property type="protein sequence ID" value="GAT92965.1"/>
    <property type="molecule type" value="Genomic_DNA"/>
</dbReference>
<dbReference type="Pfam" id="PF04051">
    <property type="entry name" value="TRAPP"/>
    <property type="match status" value="1"/>
</dbReference>
<dbReference type="Gene3D" id="3.30.1380.20">
    <property type="entry name" value="Trafficking protein particle complex subunit 3"/>
    <property type="match status" value="1"/>
</dbReference>
<dbReference type="GO" id="GO:0030008">
    <property type="term" value="C:TRAPP complex"/>
    <property type="evidence" value="ECO:0007669"/>
    <property type="project" value="TreeGrafter"/>
</dbReference>
<dbReference type="PANTHER" id="PTHR12817">
    <property type="entry name" value="TRAFFICKING PROTEIN PARTICLE COMPLEX SUBUNIT 6B"/>
    <property type="match status" value="1"/>
</dbReference>
<dbReference type="Proteomes" id="UP000078387">
    <property type="component" value="Unassembled WGS sequence"/>
</dbReference>